<dbReference type="EMBL" id="OCNJ01000007">
    <property type="protein sequence ID" value="SOD98160.1"/>
    <property type="molecule type" value="Genomic_DNA"/>
</dbReference>
<proteinExistence type="predicted"/>
<evidence type="ECO:0000313" key="2">
    <source>
        <dbReference type="Proteomes" id="UP000219621"/>
    </source>
</evidence>
<accession>A0A286GRK7</accession>
<organism evidence="1 2">
    <name type="scientific">Caenispirillum bisanense</name>
    <dbReference type="NCBI Taxonomy" id="414052"/>
    <lineage>
        <taxon>Bacteria</taxon>
        <taxon>Pseudomonadati</taxon>
        <taxon>Pseudomonadota</taxon>
        <taxon>Alphaproteobacteria</taxon>
        <taxon>Rhodospirillales</taxon>
        <taxon>Novispirillaceae</taxon>
        <taxon>Caenispirillum</taxon>
    </lineage>
</organism>
<sequence length="240" mass="25953">MTADDDMHTPAPRTTGSGVDAFLKRVAATPAPQPKAGQKGRLLFALDATASRQPTWAQASRLQMEMFSVAAGLGGLEMQVAFYRGFGEFKATPWLTDGDDLLRRMSKVSCVGGHTQIARVLRHALNQTRERKVAALVFVGDCLEENPDEICHLAGEMGLNGLPAFLFHEGPDMAAYDIFRQAAKLSGGACCRFDVNAPRELRDLLEAVAVFAAGGRKALMDYGRRSGSRTVLQITHQMGG</sequence>
<name>A0A286GRK7_9PROT</name>
<dbReference type="SUPFAM" id="SSF53300">
    <property type="entry name" value="vWA-like"/>
    <property type="match status" value="1"/>
</dbReference>
<dbReference type="InterPro" id="IPR036465">
    <property type="entry name" value="vWFA_dom_sf"/>
</dbReference>
<dbReference type="OrthoDB" id="5430236at2"/>
<reference evidence="1 2" key="1">
    <citation type="submission" date="2017-09" db="EMBL/GenBank/DDBJ databases">
        <authorList>
            <person name="Ehlers B."/>
            <person name="Leendertz F.H."/>
        </authorList>
    </citation>
    <scope>NUCLEOTIDE SEQUENCE [LARGE SCALE GENOMIC DNA]</scope>
    <source>
        <strain evidence="1 2">USBA 140</strain>
    </source>
</reference>
<protein>
    <recommendedName>
        <fullName evidence="3">VWA domain-containing protein</fullName>
    </recommendedName>
</protein>
<dbReference type="AlphaFoldDB" id="A0A286GRK7"/>
<evidence type="ECO:0000313" key="1">
    <source>
        <dbReference type="EMBL" id="SOD98160.1"/>
    </source>
</evidence>
<evidence type="ECO:0008006" key="3">
    <source>
        <dbReference type="Google" id="ProtNLM"/>
    </source>
</evidence>
<gene>
    <name evidence="1" type="ORF">SAMN05421508_107222</name>
</gene>
<dbReference type="Proteomes" id="UP000219621">
    <property type="component" value="Unassembled WGS sequence"/>
</dbReference>
<keyword evidence="2" id="KW-1185">Reference proteome</keyword>
<dbReference type="RefSeq" id="WP_097280317.1">
    <property type="nucleotide sequence ID" value="NZ_OCNJ01000007.1"/>
</dbReference>